<evidence type="ECO:0000259" key="3">
    <source>
        <dbReference type="SMART" id="SM00854"/>
    </source>
</evidence>
<dbReference type="RefSeq" id="WP_142098305.1">
    <property type="nucleotide sequence ID" value="NZ_VFPH01000001.1"/>
</dbReference>
<dbReference type="InterPro" id="IPR029052">
    <property type="entry name" value="Metallo-depent_PP-like"/>
</dbReference>
<dbReference type="SUPFAM" id="SSF56300">
    <property type="entry name" value="Metallo-dependent phosphatases"/>
    <property type="match status" value="1"/>
</dbReference>
<dbReference type="PROSITE" id="PS51257">
    <property type="entry name" value="PROKAR_LIPOPROTEIN"/>
    <property type="match status" value="1"/>
</dbReference>
<feature type="signal peptide" evidence="2">
    <location>
        <begin position="1"/>
        <end position="20"/>
    </location>
</feature>
<evidence type="ECO:0000256" key="2">
    <source>
        <dbReference type="SAM" id="SignalP"/>
    </source>
</evidence>
<evidence type="ECO:0000313" key="4">
    <source>
        <dbReference type="EMBL" id="TQM43976.1"/>
    </source>
</evidence>
<proteinExistence type="inferred from homology"/>
<dbReference type="PANTHER" id="PTHR33393:SF13">
    <property type="entry name" value="PGA BIOSYNTHESIS PROTEIN CAPA"/>
    <property type="match status" value="1"/>
</dbReference>
<dbReference type="PANTHER" id="PTHR33393">
    <property type="entry name" value="POLYGLUTAMINE SYNTHESIS ACCESSORY PROTEIN RV0574C-RELATED"/>
    <property type="match status" value="1"/>
</dbReference>
<keyword evidence="2" id="KW-0732">Signal</keyword>
<accession>A0A543GD40</accession>
<dbReference type="AlphaFoldDB" id="A0A543GD40"/>
<organism evidence="4 5">
    <name type="scientific">Pseudonocardia cypriaca</name>
    <dbReference type="NCBI Taxonomy" id="882449"/>
    <lineage>
        <taxon>Bacteria</taxon>
        <taxon>Bacillati</taxon>
        <taxon>Actinomycetota</taxon>
        <taxon>Actinomycetes</taxon>
        <taxon>Pseudonocardiales</taxon>
        <taxon>Pseudonocardiaceae</taxon>
        <taxon>Pseudonocardia</taxon>
    </lineage>
</organism>
<feature type="domain" description="Capsule synthesis protein CapA" evidence="3">
    <location>
        <begin position="43"/>
        <end position="284"/>
    </location>
</feature>
<dbReference type="SMART" id="SM00854">
    <property type="entry name" value="PGA_cap"/>
    <property type="match status" value="1"/>
</dbReference>
<gene>
    <name evidence="4" type="ORF">FB388_1335</name>
</gene>
<protein>
    <submittedName>
        <fullName evidence="4">Poly-gamma-glutamate capsule biosynthesis protein CapA/YwtB (Metallophosphatase superfamily)</fullName>
    </submittedName>
</protein>
<dbReference type="Pfam" id="PF09587">
    <property type="entry name" value="PGA_cap"/>
    <property type="match status" value="1"/>
</dbReference>
<dbReference type="CDD" id="cd07381">
    <property type="entry name" value="MPP_CapA"/>
    <property type="match status" value="1"/>
</dbReference>
<dbReference type="OrthoDB" id="9810718at2"/>
<dbReference type="InterPro" id="IPR052169">
    <property type="entry name" value="CW_Biosynth-Accessory"/>
</dbReference>
<comment type="similarity">
    <text evidence="1">Belongs to the CapA family.</text>
</comment>
<evidence type="ECO:0000256" key="1">
    <source>
        <dbReference type="ARBA" id="ARBA00005662"/>
    </source>
</evidence>
<dbReference type="EMBL" id="VFPH01000001">
    <property type="protein sequence ID" value="TQM43976.1"/>
    <property type="molecule type" value="Genomic_DNA"/>
</dbReference>
<keyword evidence="5" id="KW-1185">Reference proteome</keyword>
<feature type="chain" id="PRO_5039385429" evidence="2">
    <location>
        <begin position="21"/>
        <end position="328"/>
    </location>
</feature>
<evidence type="ECO:0000313" key="5">
    <source>
        <dbReference type="Proteomes" id="UP000319818"/>
    </source>
</evidence>
<sequence>MRLRAIAAVVPALLALAACAAPPVEPAAEQEVVAGAPGAGRERIVVHGTGDVSLDPDYIPALRANGYAHAWSGLDGLFADDDLTIINLECPVSTRGAPVEKAFTFRCDPAALPAAHAAGVDVANLANNHVRDFGRDAMLDSIRHTRDAGIAPVGVGTDLAAATAPAIVERNGWRIAVLGFGGVVPDAGWLATPRSPGLASGDDLDLMVEAVRAADAMADLVFVTIHWGMELDTEPRSDDTRFAEAMIEAGADGIFGHHQHRLGPLGAHRGRPIAWGLGNFVWPRLSQESATTAVARFVVEPDGTVRGCLIPAMITGHGHPELVGSPAC</sequence>
<dbReference type="Gene3D" id="3.60.21.10">
    <property type="match status" value="1"/>
</dbReference>
<dbReference type="InterPro" id="IPR019079">
    <property type="entry name" value="Capsule_synth_CapA"/>
</dbReference>
<comment type="caution">
    <text evidence="4">The sequence shown here is derived from an EMBL/GenBank/DDBJ whole genome shotgun (WGS) entry which is preliminary data.</text>
</comment>
<dbReference type="Proteomes" id="UP000319818">
    <property type="component" value="Unassembled WGS sequence"/>
</dbReference>
<name>A0A543GD40_9PSEU</name>
<reference evidence="4 5" key="1">
    <citation type="submission" date="2019-06" db="EMBL/GenBank/DDBJ databases">
        <title>Sequencing the genomes of 1000 actinobacteria strains.</title>
        <authorList>
            <person name="Klenk H.-P."/>
        </authorList>
    </citation>
    <scope>NUCLEOTIDE SEQUENCE [LARGE SCALE GENOMIC DNA]</scope>
    <source>
        <strain evidence="4 5">DSM 45511</strain>
    </source>
</reference>